<evidence type="ECO:0000313" key="9">
    <source>
        <dbReference type="EMBL" id="KAI5079756.1"/>
    </source>
</evidence>
<dbReference type="CDD" id="cd21669">
    <property type="entry name" value="SMP_SF"/>
    <property type="match status" value="1"/>
</dbReference>
<evidence type="ECO:0000256" key="4">
    <source>
        <dbReference type="ARBA" id="ARBA00023121"/>
    </source>
</evidence>
<protein>
    <submittedName>
        <fullName evidence="9">Uncharacterized protein</fullName>
    </submittedName>
</protein>
<evidence type="ECO:0000259" key="7">
    <source>
        <dbReference type="PROSITE" id="PS50004"/>
    </source>
</evidence>
<feature type="transmembrane region" description="Helical" evidence="6">
    <location>
        <begin position="696"/>
        <end position="715"/>
    </location>
</feature>
<dbReference type="GO" id="GO:0016020">
    <property type="term" value="C:membrane"/>
    <property type="evidence" value="ECO:0007669"/>
    <property type="project" value="UniProtKB-SubCell"/>
</dbReference>
<dbReference type="Gene3D" id="2.60.40.150">
    <property type="entry name" value="C2 domain"/>
    <property type="match status" value="1"/>
</dbReference>
<gene>
    <name evidence="9" type="ORF">GOP47_0005235</name>
</gene>
<dbReference type="PROSITE" id="PS51847">
    <property type="entry name" value="SMP"/>
    <property type="match status" value="1"/>
</dbReference>
<dbReference type="InterPro" id="IPR031468">
    <property type="entry name" value="SMP_LBD"/>
</dbReference>
<dbReference type="SUPFAM" id="SSF49562">
    <property type="entry name" value="C2 domain (Calcium/lipid-binding domain, CaLB)"/>
    <property type="match status" value="1"/>
</dbReference>
<dbReference type="InterPro" id="IPR035892">
    <property type="entry name" value="C2_domain_sf"/>
</dbReference>
<keyword evidence="6" id="KW-0812">Transmembrane</keyword>
<keyword evidence="5 6" id="KW-0472">Membrane</keyword>
<evidence type="ECO:0000259" key="8">
    <source>
        <dbReference type="PROSITE" id="PS51847"/>
    </source>
</evidence>
<evidence type="ECO:0000256" key="2">
    <source>
        <dbReference type="ARBA" id="ARBA00022448"/>
    </source>
</evidence>
<dbReference type="GO" id="GO:0006869">
    <property type="term" value="P:lipid transport"/>
    <property type="evidence" value="ECO:0007669"/>
    <property type="project" value="UniProtKB-KW"/>
</dbReference>
<evidence type="ECO:0000256" key="3">
    <source>
        <dbReference type="ARBA" id="ARBA00023055"/>
    </source>
</evidence>
<dbReference type="InterPro" id="IPR000008">
    <property type="entry name" value="C2_dom"/>
</dbReference>
<dbReference type="GO" id="GO:0008289">
    <property type="term" value="F:lipid binding"/>
    <property type="evidence" value="ECO:0007669"/>
    <property type="project" value="UniProtKB-KW"/>
</dbReference>
<accession>A0A9D4V4R1</accession>
<evidence type="ECO:0000256" key="5">
    <source>
        <dbReference type="ARBA" id="ARBA00023136"/>
    </source>
</evidence>
<comment type="subcellular location">
    <subcellularLocation>
        <location evidence="1">Membrane</location>
    </subcellularLocation>
</comment>
<dbReference type="SMART" id="SM00239">
    <property type="entry name" value="C2"/>
    <property type="match status" value="1"/>
</dbReference>
<evidence type="ECO:0000256" key="6">
    <source>
        <dbReference type="SAM" id="Phobius"/>
    </source>
</evidence>
<dbReference type="PROSITE" id="PS50004">
    <property type="entry name" value="C2"/>
    <property type="match status" value="1"/>
</dbReference>
<comment type="caution">
    <text evidence="9">The sequence shown here is derived from an EMBL/GenBank/DDBJ whole genome shotgun (WGS) entry which is preliminary data.</text>
</comment>
<reference evidence="9 10" key="1">
    <citation type="submission" date="2021-01" db="EMBL/GenBank/DDBJ databases">
        <title>Adiantum capillus-veneris genome.</title>
        <authorList>
            <person name="Fang Y."/>
            <person name="Liao Q."/>
        </authorList>
    </citation>
    <scope>NUCLEOTIDE SEQUENCE [LARGE SCALE GENOMIC DNA]</scope>
    <source>
        <strain evidence="9">H3</strain>
        <tissue evidence="9">Leaf</tissue>
    </source>
</reference>
<dbReference type="Proteomes" id="UP000886520">
    <property type="component" value="Chromosome 5"/>
</dbReference>
<keyword evidence="3" id="KW-0445">Lipid transport</keyword>
<sequence length="721" mass="79609">MVWQPASGPWSARVDAGLWECEAASHFFTQKEASLPSSLLLKGVLRSSVYGSALRNNHHHLPLQDSKRTYSAAKCSPCILLASVKNDDVSTSSSQFFELARKKVLSPHFHATEGRLPGGTFERATFTRKYPFEGRDLSPGLFHSGRGLSQFQAATQQKSAHDSQKHAYDPEFLLHNLKKVCKDAYQSGVRTLETTQLAPLIPYSGPLLAIIAFALISGVIVGRWLGRTSTQGVQLSNAGNSQVVTSSEPKAPTVYRLGLESWLVSLLQPLIDNLQKPDYVSRVQIKRFDLGDEPISVRSVERRTSRRVNDLQYHIGLRYTGGARMLLLLKLRAGFIPITIPVGVRGLDVDGELWVKLRLVPTEPWVGTATWAFVSLPKIKLDLSPFRLFNLMAIPFLSIFLTKLLTEDLPRLFVRPNKNVIDFLQGKAVGPVPKDFKGSTTERNKDFSGELSVTLVNARKLRYAPFGKSDPYVILILGDQVIRSKKNSQTSVIGLPGGPIWNQDFQLLVVDPKIQRLDVRVRDFLGLTAFTVGIGEVDLISLRDTVPVDKVVRLRGGWGPFQRRLAGEVLLRLTYTAYVDDEEEDIKKDAPLPSPRNLVSVAEGTTDALPLVKEVIDKVVETVRVENPVVSQAVTSLLNVEASNGEPSNNNELLEPEDLEIENNNGVTTEAAGKGKIKEVAPAIAEDAENFSGRTVLLWLGVVTLLSILMAISHFSSFMNP</sequence>
<keyword evidence="4" id="KW-0446">Lipid-binding</keyword>
<keyword evidence="2" id="KW-0813">Transport</keyword>
<evidence type="ECO:0000313" key="10">
    <source>
        <dbReference type="Proteomes" id="UP000886520"/>
    </source>
</evidence>
<dbReference type="EMBL" id="JABFUD020000005">
    <property type="protein sequence ID" value="KAI5079756.1"/>
    <property type="molecule type" value="Genomic_DNA"/>
</dbReference>
<evidence type="ECO:0000256" key="1">
    <source>
        <dbReference type="ARBA" id="ARBA00004370"/>
    </source>
</evidence>
<keyword evidence="10" id="KW-1185">Reference proteome</keyword>
<dbReference type="Pfam" id="PF00168">
    <property type="entry name" value="C2"/>
    <property type="match status" value="1"/>
</dbReference>
<dbReference type="OrthoDB" id="1029639at2759"/>
<dbReference type="Pfam" id="PF25669">
    <property type="entry name" value="SMP_MUG190-like"/>
    <property type="match status" value="1"/>
</dbReference>
<keyword evidence="6" id="KW-1133">Transmembrane helix</keyword>
<organism evidence="9 10">
    <name type="scientific">Adiantum capillus-veneris</name>
    <name type="common">Maidenhair fern</name>
    <dbReference type="NCBI Taxonomy" id="13818"/>
    <lineage>
        <taxon>Eukaryota</taxon>
        <taxon>Viridiplantae</taxon>
        <taxon>Streptophyta</taxon>
        <taxon>Embryophyta</taxon>
        <taxon>Tracheophyta</taxon>
        <taxon>Polypodiopsida</taxon>
        <taxon>Polypodiidae</taxon>
        <taxon>Polypodiales</taxon>
        <taxon>Pteridineae</taxon>
        <taxon>Pteridaceae</taxon>
        <taxon>Vittarioideae</taxon>
        <taxon>Adiantum</taxon>
    </lineage>
</organism>
<dbReference type="CDD" id="cd00030">
    <property type="entry name" value="C2"/>
    <property type="match status" value="1"/>
</dbReference>
<feature type="transmembrane region" description="Helical" evidence="6">
    <location>
        <begin position="200"/>
        <end position="221"/>
    </location>
</feature>
<name>A0A9D4V4R1_ADICA</name>
<dbReference type="PANTHER" id="PTHR47261:SF2">
    <property type="entry name" value="CALCIUM-DEPENDENT LIPID-BINDING (CALB DOMAIN) FAMILY PROTEIN"/>
    <property type="match status" value="1"/>
</dbReference>
<proteinExistence type="predicted"/>
<feature type="domain" description="C2" evidence="7">
    <location>
        <begin position="432"/>
        <end position="552"/>
    </location>
</feature>
<feature type="domain" description="SMP-LTD" evidence="8">
    <location>
        <begin position="217"/>
        <end position="424"/>
    </location>
</feature>
<dbReference type="PANTHER" id="PTHR47261">
    <property type="entry name" value="CALCIUM-DEPENDENT LIPID-BINDING (CALB DOMAIN) FAMILY PROTEIN"/>
    <property type="match status" value="1"/>
</dbReference>
<dbReference type="AlphaFoldDB" id="A0A9D4V4R1"/>